<evidence type="ECO:0000313" key="1">
    <source>
        <dbReference type="EMBL" id="OIQ69861.1"/>
    </source>
</evidence>
<organism evidence="1">
    <name type="scientific">mine drainage metagenome</name>
    <dbReference type="NCBI Taxonomy" id="410659"/>
    <lineage>
        <taxon>unclassified sequences</taxon>
        <taxon>metagenomes</taxon>
        <taxon>ecological metagenomes</taxon>
    </lineage>
</organism>
<proteinExistence type="predicted"/>
<accession>A0A1J5Q1W7</accession>
<gene>
    <name evidence="1" type="ORF">GALL_485340</name>
</gene>
<sequence length="101" mass="10795">MAAAAPAGGCVASQTQCAITGVHANELRVPVFVRVMATGALHFVILVELDGSGQTGRVNQLTLGRGQRTVVQERYRMIGRQIGAQGSFAGQHTQRWLHTIL</sequence>
<dbReference type="AlphaFoldDB" id="A0A1J5Q1W7"/>
<name>A0A1J5Q1W7_9ZZZZ</name>
<reference evidence="1" key="1">
    <citation type="submission" date="2016-10" db="EMBL/GenBank/DDBJ databases">
        <title>Sequence of Gallionella enrichment culture.</title>
        <authorList>
            <person name="Poehlein A."/>
            <person name="Muehling M."/>
            <person name="Daniel R."/>
        </authorList>
    </citation>
    <scope>NUCLEOTIDE SEQUENCE</scope>
</reference>
<protein>
    <submittedName>
        <fullName evidence="1">Uncharacterized protein</fullName>
    </submittedName>
</protein>
<dbReference type="EMBL" id="MLJW01004494">
    <property type="protein sequence ID" value="OIQ69861.1"/>
    <property type="molecule type" value="Genomic_DNA"/>
</dbReference>
<comment type="caution">
    <text evidence="1">The sequence shown here is derived from an EMBL/GenBank/DDBJ whole genome shotgun (WGS) entry which is preliminary data.</text>
</comment>